<keyword evidence="3" id="KW-1185">Reference proteome</keyword>
<feature type="compositionally biased region" description="Polar residues" evidence="1">
    <location>
        <begin position="584"/>
        <end position="605"/>
    </location>
</feature>
<accession>A0AAV9Y3J4</accession>
<evidence type="ECO:0000256" key="1">
    <source>
        <dbReference type="SAM" id="MobiDB-lite"/>
    </source>
</evidence>
<feature type="region of interest" description="Disordered" evidence="1">
    <location>
        <begin position="269"/>
        <end position="319"/>
    </location>
</feature>
<sequence>MMVDQTGHIEDLPLTSGIDFSQILDEELLRWITEAEYLGVSRETAILIATKRRALKINKSSELKVTTNKSDDDGHINGGDSSSRSDNEANITVNTTDNKYVTKTEVNSNLSKYDKTQEYEDEVYDMDDHDHDHDHENDYDDEDDYVENDEEEGVRVKEDYVDNEEYVLKTNLKDSVFSSSIGIVTNEKVGHNNDSSDINSDSGIVNDKLNVSMAVPSSISLSQLQEHDEDTKCSSIYDTKNSNTNAAVRFGVGLLDKIVDSAITNSTLNSHPKLEQKRRKKKNHNNNNNSHHSRRRKRLNCHKQQSSHSNPALLPQTGMQPTVIMSYNKNKEDSRCNKNDCLNVSLMGTNIADCSIFDNNLLKQSKTLSNATLLNKIVEKNSKANGNNGSNLSDDNSSVDTTMGVVNSGFDSVDNINGFSSALDAIVAAHTCNPFNNYQNHNHNRVQGNSRARRKRRYHIPRNNNVQGSINNTEKASSFPSSSMIHLGMNTVNAFSGTAVSGVPTKNSNGSEEKHFDGIEIVSSSLGSNVFPEPYKITYHRNSKRQLYKHRKRSSQSFQNHQTSCSSSCLHCFNKNSDTETKNTRQTLNTNNYHSSGSNNQNYRNYSKKIGGSENSTSAKPKKSEAVEHVREQLRITFRSRGVLGV</sequence>
<reference evidence="2 3" key="1">
    <citation type="submission" date="2023-10" db="EMBL/GenBank/DDBJ databases">
        <title>Comparative genomics analysis reveals potential genetic determinants of host preference in Cryptosporidium xiaoi.</title>
        <authorList>
            <person name="Xiao L."/>
            <person name="Li J."/>
        </authorList>
    </citation>
    <scope>NUCLEOTIDE SEQUENCE [LARGE SCALE GENOMIC DNA]</scope>
    <source>
        <strain evidence="2 3">52996</strain>
    </source>
</reference>
<feature type="compositionally biased region" description="Basic and acidic residues" evidence="1">
    <location>
        <begin position="126"/>
        <end position="136"/>
    </location>
</feature>
<organism evidence="2 3">
    <name type="scientific">Cryptosporidium xiaoi</name>
    <dbReference type="NCBI Taxonomy" id="659607"/>
    <lineage>
        <taxon>Eukaryota</taxon>
        <taxon>Sar</taxon>
        <taxon>Alveolata</taxon>
        <taxon>Apicomplexa</taxon>
        <taxon>Conoidasida</taxon>
        <taxon>Coccidia</taxon>
        <taxon>Eucoccidiorida</taxon>
        <taxon>Eimeriorina</taxon>
        <taxon>Cryptosporidiidae</taxon>
        <taxon>Cryptosporidium</taxon>
    </lineage>
</organism>
<feature type="compositionally biased region" description="Acidic residues" evidence="1">
    <location>
        <begin position="137"/>
        <end position="146"/>
    </location>
</feature>
<evidence type="ECO:0000313" key="2">
    <source>
        <dbReference type="EMBL" id="KAK6590585.1"/>
    </source>
</evidence>
<feature type="compositionally biased region" description="Polar residues" evidence="1">
    <location>
        <begin position="79"/>
        <end position="93"/>
    </location>
</feature>
<feature type="region of interest" description="Disordered" evidence="1">
    <location>
        <begin position="65"/>
        <end position="93"/>
    </location>
</feature>
<gene>
    <name evidence="2" type="ORF">RS030_142170</name>
</gene>
<feature type="region of interest" description="Disordered" evidence="1">
    <location>
        <begin position="126"/>
        <end position="146"/>
    </location>
</feature>
<feature type="region of interest" description="Disordered" evidence="1">
    <location>
        <begin position="579"/>
        <end position="628"/>
    </location>
</feature>
<name>A0AAV9Y3J4_9CRYT</name>
<comment type="caution">
    <text evidence="2">The sequence shown here is derived from an EMBL/GenBank/DDBJ whole genome shotgun (WGS) entry which is preliminary data.</text>
</comment>
<feature type="compositionally biased region" description="Basic residues" evidence="1">
    <location>
        <begin position="291"/>
        <end position="301"/>
    </location>
</feature>
<dbReference type="AlphaFoldDB" id="A0AAV9Y3J4"/>
<dbReference type="Proteomes" id="UP001311799">
    <property type="component" value="Unassembled WGS sequence"/>
</dbReference>
<proteinExistence type="predicted"/>
<evidence type="ECO:0000313" key="3">
    <source>
        <dbReference type="Proteomes" id="UP001311799"/>
    </source>
</evidence>
<dbReference type="EMBL" id="JAWDEY010000005">
    <property type="protein sequence ID" value="KAK6590585.1"/>
    <property type="molecule type" value="Genomic_DNA"/>
</dbReference>
<protein>
    <submittedName>
        <fullName evidence="2">Uncharacterized protein</fullName>
    </submittedName>
</protein>